<dbReference type="Proteomes" id="UP000075683">
    <property type="component" value="Unassembled WGS sequence"/>
</dbReference>
<sequence>MQKRTSIIIILPSVSRNEETGSFHPCGPGKRCGFFPCPVPIFFPGKKPEIKK</sequence>
<reference evidence="1 2" key="1">
    <citation type="submission" date="2016-01" db="EMBL/GenBank/DDBJ databases">
        <title>Draft Genome Sequences of Seven Thermophilic Sporeformers Isolated from Foods.</title>
        <authorList>
            <person name="Berendsen E.M."/>
            <person name="Wells-Bennik M.H."/>
            <person name="Krawcyk A.O."/>
            <person name="De Jong A."/>
            <person name="Holsappel S."/>
            <person name="Eijlander R.T."/>
            <person name="Kuipers O.P."/>
        </authorList>
    </citation>
    <scope>NUCLEOTIDE SEQUENCE [LARGE SCALE GENOMIC DNA]</scope>
    <source>
        <strain evidence="1 2">B4135</strain>
    </source>
</reference>
<dbReference type="STRING" id="301148.B4135_1488"/>
<dbReference type="AlphaFoldDB" id="A0A150MCA2"/>
<gene>
    <name evidence="1" type="ORF">B4135_1488</name>
</gene>
<evidence type="ECO:0000313" key="1">
    <source>
        <dbReference type="EMBL" id="KYD22143.1"/>
    </source>
</evidence>
<name>A0A150MCA2_9BACI</name>
<evidence type="ECO:0000313" key="2">
    <source>
        <dbReference type="Proteomes" id="UP000075683"/>
    </source>
</evidence>
<accession>A0A150MCA2</accession>
<protein>
    <submittedName>
        <fullName evidence="1">Uncharacterized protein</fullName>
    </submittedName>
</protein>
<organism evidence="1 2">
    <name type="scientific">Caldibacillus debilis</name>
    <dbReference type="NCBI Taxonomy" id="301148"/>
    <lineage>
        <taxon>Bacteria</taxon>
        <taxon>Bacillati</taxon>
        <taxon>Bacillota</taxon>
        <taxon>Bacilli</taxon>
        <taxon>Bacillales</taxon>
        <taxon>Bacillaceae</taxon>
        <taxon>Caldibacillus</taxon>
    </lineage>
</organism>
<comment type="caution">
    <text evidence="1">The sequence shown here is derived from an EMBL/GenBank/DDBJ whole genome shotgun (WGS) entry which is preliminary data.</text>
</comment>
<dbReference type="EMBL" id="LQYT01000013">
    <property type="protein sequence ID" value="KYD22143.1"/>
    <property type="molecule type" value="Genomic_DNA"/>
</dbReference>
<proteinExistence type="predicted"/>